<dbReference type="EMBL" id="WQMS01000001">
    <property type="protein sequence ID" value="MVO76450.1"/>
    <property type="molecule type" value="Genomic_DNA"/>
</dbReference>
<feature type="region of interest" description="Disordered" evidence="2">
    <location>
        <begin position="547"/>
        <end position="566"/>
    </location>
</feature>
<feature type="region of interest" description="Disordered" evidence="2">
    <location>
        <begin position="807"/>
        <end position="831"/>
    </location>
</feature>
<sequence length="1070" mass="116855">MRRLGFWFVCVSALALSVGTAHAADSDKPAAKAEAAPPPKGEEAFFTGLKWRNIGPNRGGRSIAVAGSVARPNEYYFGAVGGGLWKTTDGGTTWKPVTDGQLDNSAVGGVAVCEANPDVVYLTTGETELRGNIMPGDGVWKSTDAGKTWKKIGLTDVQNFSRVRIHPKDCDTAYVGGFGPYGTESEARGVYKTTDGGKSWKKILYRDPRTGAVDISIDPNHPDTLYAALWEAWRKPWAMSSGGPGSGLFKSSDGGATWTELTRAPGMPQSGPIGKIGVSVSPADANRVYAIVEHADGGVFVSSDGGAHWARTNDSRDLRQRAFYYSRIIADPKLKDRVYVLNVQFFRSDDGGKTFKKKIKVPHGDNHDLWIAGNDNQRMVQGNDGGANVSVNAGESWTEQDFPTAQIYRVTISHHFPYFVCGAQQDNTTICVPSRDWKFKNVLGGQYGFEVGGGESGYIANDPRNPNIFYAGSYGGQLDRFDYATGQTRSINVRPDNPMGYSAGDIAERFQWTYPIVFDPKDPQTLYVASQHVWRTRNEGQSWERISPDLTRHDPSTLGPSGGPITLDQTGVETYGTVFALAPSRLEKGVIWAGSDDGMVHVTRDGGANWVDVTPAGLPPYLKITTIEDSPHKPGTAYLTGHRFLLGDFKPYVLKTSDYGRSWTPISKGIPDDEIARSIREDLVRPGLLYLGTERGVWVSLDNGDRWHKLQRNLPAVQVADLAVTDHDLVIGTHGRSFWVMDNIDVLRQVEPGSDKHVTLFKPAPAVRGVDAGVAVDYFLPKAPKKLSLDIIGPDGKLVQSFAGGVKEETKKDEGEDEDDNGPKPVPTADMKQGLNRFTWNMHYPGFTEFPDMILWTSRNRGIQAVPGRYTARLTVDGKVQEQAFDIRSDPRAKADPADLQRRFDFASRISARVSQANQAVLLIRGIKQQTEVAAKKATDPAVKGALSSFDEKLSAVEGRIYQVRNRSRQDPLNYPIMLNDKLAGLIGTVESADAPPTEQSELVFADLSARLDTQLKALDQLLDAELAPLNAQLKRAGLKPVERKALPAQPAGTSKQSGGEEAEEEEAEQ</sequence>
<dbReference type="PANTHER" id="PTHR43739:SF5">
    <property type="entry name" value="EXO-ALPHA-SIALIDASE"/>
    <property type="match status" value="1"/>
</dbReference>
<dbReference type="InterPro" id="IPR015943">
    <property type="entry name" value="WD40/YVTN_repeat-like_dom_sf"/>
</dbReference>
<evidence type="ECO:0000256" key="2">
    <source>
        <dbReference type="SAM" id="MobiDB-lite"/>
    </source>
</evidence>
<dbReference type="InterPro" id="IPR031778">
    <property type="entry name" value="Sortilin_N"/>
</dbReference>
<dbReference type="SUPFAM" id="SSF50939">
    <property type="entry name" value="Sialidases"/>
    <property type="match status" value="2"/>
</dbReference>
<dbReference type="GO" id="GO:0016787">
    <property type="term" value="F:hydrolase activity"/>
    <property type="evidence" value="ECO:0007669"/>
    <property type="project" value="UniProtKB-KW"/>
</dbReference>
<dbReference type="InterPro" id="IPR036278">
    <property type="entry name" value="Sialidase_sf"/>
</dbReference>
<feature type="signal peptide" evidence="3">
    <location>
        <begin position="1"/>
        <end position="23"/>
    </location>
</feature>
<accession>A0A6I4IWC0</accession>
<keyword evidence="1" id="KW-0677">Repeat</keyword>
<proteinExistence type="predicted"/>
<dbReference type="CDD" id="cd15482">
    <property type="entry name" value="Sialidase_non-viral"/>
    <property type="match status" value="1"/>
</dbReference>
<keyword evidence="3" id="KW-0732">Signal</keyword>
<dbReference type="GO" id="GO:0010411">
    <property type="term" value="P:xyloglucan metabolic process"/>
    <property type="evidence" value="ECO:0007669"/>
    <property type="project" value="TreeGrafter"/>
</dbReference>
<keyword evidence="5" id="KW-0378">Hydrolase</keyword>
<evidence type="ECO:0000313" key="6">
    <source>
        <dbReference type="Proteomes" id="UP000441389"/>
    </source>
</evidence>
<dbReference type="AlphaFoldDB" id="A0A6I4IWC0"/>
<name>A0A6I4IWC0_9SPHN</name>
<dbReference type="RefSeq" id="WP_157025044.1">
    <property type="nucleotide sequence ID" value="NZ_WQMS01000001.1"/>
</dbReference>
<feature type="region of interest" description="Disordered" evidence="2">
    <location>
        <begin position="1038"/>
        <end position="1070"/>
    </location>
</feature>
<organism evidence="5 6">
    <name type="scientific">Sphingomonas horti</name>
    <dbReference type="NCBI Taxonomy" id="2682842"/>
    <lineage>
        <taxon>Bacteria</taxon>
        <taxon>Pseudomonadati</taxon>
        <taxon>Pseudomonadota</taxon>
        <taxon>Alphaproteobacteria</taxon>
        <taxon>Sphingomonadales</taxon>
        <taxon>Sphingomonadaceae</taxon>
        <taxon>Sphingomonas</taxon>
    </lineage>
</organism>
<protein>
    <submittedName>
        <fullName evidence="5">Glycosyl hydrolase</fullName>
    </submittedName>
</protein>
<gene>
    <name evidence="5" type="ORF">GON01_00650</name>
</gene>
<dbReference type="PANTHER" id="PTHR43739">
    <property type="entry name" value="XYLOGLUCANASE (EUROFUNG)"/>
    <property type="match status" value="1"/>
</dbReference>
<comment type="caution">
    <text evidence="5">The sequence shown here is derived from an EMBL/GenBank/DDBJ whole genome shotgun (WGS) entry which is preliminary data.</text>
</comment>
<dbReference type="InterPro" id="IPR052025">
    <property type="entry name" value="Xyloglucanase_GH74"/>
</dbReference>
<evidence type="ECO:0000259" key="4">
    <source>
        <dbReference type="Pfam" id="PF15902"/>
    </source>
</evidence>
<keyword evidence="6" id="KW-1185">Reference proteome</keyword>
<reference evidence="5 6" key="1">
    <citation type="submission" date="2019-12" db="EMBL/GenBank/DDBJ databases">
        <authorList>
            <person name="Huq M.A."/>
        </authorList>
    </citation>
    <scope>NUCLEOTIDE SEQUENCE [LARGE SCALE GENOMIC DNA]</scope>
    <source>
        <strain evidence="5 6">MAH-20</strain>
    </source>
</reference>
<feature type="domain" description="Sortilin N-terminal" evidence="4">
    <location>
        <begin position="84"/>
        <end position="204"/>
    </location>
</feature>
<evidence type="ECO:0000256" key="1">
    <source>
        <dbReference type="ARBA" id="ARBA00022737"/>
    </source>
</evidence>
<dbReference type="Proteomes" id="UP000441389">
    <property type="component" value="Unassembled WGS sequence"/>
</dbReference>
<evidence type="ECO:0000313" key="5">
    <source>
        <dbReference type="EMBL" id="MVO76450.1"/>
    </source>
</evidence>
<feature type="chain" id="PRO_5026164086" evidence="3">
    <location>
        <begin position="24"/>
        <end position="1070"/>
    </location>
</feature>
<dbReference type="Pfam" id="PF15902">
    <property type="entry name" value="Sortilin-Vps10"/>
    <property type="match status" value="1"/>
</dbReference>
<feature type="compositionally biased region" description="Acidic residues" evidence="2">
    <location>
        <begin position="1061"/>
        <end position="1070"/>
    </location>
</feature>
<evidence type="ECO:0000256" key="3">
    <source>
        <dbReference type="SAM" id="SignalP"/>
    </source>
</evidence>
<dbReference type="Gene3D" id="2.130.10.10">
    <property type="entry name" value="YVTN repeat-like/Quinoprotein amine dehydrogenase"/>
    <property type="match status" value="4"/>
</dbReference>